<dbReference type="Proteomes" id="UP000309340">
    <property type="component" value="Unassembled WGS sequence"/>
</dbReference>
<dbReference type="PROSITE" id="PS50011">
    <property type="entry name" value="PROTEIN_KINASE_DOM"/>
    <property type="match status" value="1"/>
</dbReference>
<sequence length="246" mass="26889">MSKFFRSSSSSTSSSDDDDSLDDGRGTGENTQMGAETDDSAEAVTTSLSNLQLGSVDNGVHSQMLLHALLEERCINEALQEHRTQYDARTRRDDPTGLDRDGLASARQRYRDGLELLSQGTTPSAGQQMSISALLGRLLTQNEALPVMEDGQALNLDVGNEPRSQPSHSNHISSTEARGEQPSLQLARLRSDTSSVIDTLVPTHPMLEPSRYLRDFDELAVLGKGGYGIVYHVRNRLDGLQYAVKK</sequence>
<dbReference type="PANTHER" id="PTHR11042:SF187">
    <property type="entry name" value="EUKARYOTIC TRANSLATION INITIATION FACTOR 2-ALPHA KINASE 2"/>
    <property type="match status" value="1"/>
</dbReference>
<proteinExistence type="predicted"/>
<gene>
    <name evidence="8" type="ORF">B0A55_04547</name>
</gene>
<evidence type="ECO:0000256" key="2">
    <source>
        <dbReference type="ARBA" id="ARBA00022741"/>
    </source>
</evidence>
<dbReference type="Gene3D" id="3.30.200.20">
    <property type="entry name" value="Phosphorylase Kinase, domain 1"/>
    <property type="match status" value="1"/>
</dbReference>
<accession>A0A4V5NGR2</accession>
<dbReference type="GO" id="GO:0005634">
    <property type="term" value="C:nucleus"/>
    <property type="evidence" value="ECO:0007669"/>
    <property type="project" value="TreeGrafter"/>
</dbReference>
<dbReference type="InterPro" id="IPR000719">
    <property type="entry name" value="Prot_kinase_dom"/>
</dbReference>
<protein>
    <recommendedName>
        <fullName evidence="7">Protein kinase domain-containing protein</fullName>
    </recommendedName>
</protein>
<feature type="non-terminal residue" evidence="8">
    <location>
        <position position="246"/>
    </location>
</feature>
<evidence type="ECO:0000313" key="8">
    <source>
        <dbReference type="EMBL" id="TKA75979.1"/>
    </source>
</evidence>
<dbReference type="SUPFAM" id="SSF56112">
    <property type="entry name" value="Protein kinase-like (PK-like)"/>
    <property type="match status" value="1"/>
</dbReference>
<dbReference type="PROSITE" id="PS00107">
    <property type="entry name" value="PROTEIN_KINASE_ATP"/>
    <property type="match status" value="1"/>
</dbReference>
<evidence type="ECO:0000256" key="1">
    <source>
        <dbReference type="ARBA" id="ARBA00022679"/>
    </source>
</evidence>
<feature type="region of interest" description="Disordered" evidence="6">
    <location>
        <begin position="156"/>
        <end position="183"/>
    </location>
</feature>
<dbReference type="InterPro" id="IPR011009">
    <property type="entry name" value="Kinase-like_dom_sf"/>
</dbReference>
<feature type="binding site" evidence="5">
    <location>
        <position position="246"/>
    </location>
    <ligand>
        <name>ATP</name>
        <dbReference type="ChEBI" id="CHEBI:30616"/>
    </ligand>
</feature>
<dbReference type="EMBL" id="NAJQ01000177">
    <property type="protein sequence ID" value="TKA75979.1"/>
    <property type="molecule type" value="Genomic_DNA"/>
</dbReference>
<dbReference type="PANTHER" id="PTHR11042">
    <property type="entry name" value="EUKARYOTIC TRANSLATION INITIATION FACTOR 2-ALPHA KINASE EIF2-ALPHA KINASE -RELATED"/>
    <property type="match status" value="1"/>
</dbReference>
<keyword evidence="2 5" id="KW-0547">Nucleotide-binding</keyword>
<name>A0A4V5NGR2_9PEZI</name>
<dbReference type="AlphaFoldDB" id="A0A4V5NGR2"/>
<evidence type="ECO:0000256" key="5">
    <source>
        <dbReference type="PROSITE-ProRule" id="PRU10141"/>
    </source>
</evidence>
<keyword evidence="9" id="KW-1185">Reference proteome</keyword>
<feature type="domain" description="Protein kinase" evidence="7">
    <location>
        <begin position="216"/>
        <end position="246"/>
    </location>
</feature>
<feature type="compositionally biased region" description="Polar residues" evidence="6">
    <location>
        <begin position="162"/>
        <end position="176"/>
    </location>
</feature>
<evidence type="ECO:0000256" key="4">
    <source>
        <dbReference type="ARBA" id="ARBA00022840"/>
    </source>
</evidence>
<dbReference type="InterPro" id="IPR050339">
    <property type="entry name" value="CC_SR_Kinase"/>
</dbReference>
<keyword evidence="3" id="KW-0418">Kinase</keyword>
<evidence type="ECO:0000313" key="9">
    <source>
        <dbReference type="Proteomes" id="UP000309340"/>
    </source>
</evidence>
<dbReference type="STRING" id="329884.A0A4V5NGR2"/>
<dbReference type="InterPro" id="IPR017441">
    <property type="entry name" value="Protein_kinase_ATP_BS"/>
</dbReference>
<evidence type="ECO:0000256" key="3">
    <source>
        <dbReference type="ARBA" id="ARBA00022777"/>
    </source>
</evidence>
<dbReference type="GO" id="GO:0004694">
    <property type="term" value="F:eukaryotic translation initiation factor 2alpha kinase activity"/>
    <property type="evidence" value="ECO:0007669"/>
    <property type="project" value="TreeGrafter"/>
</dbReference>
<dbReference type="GO" id="GO:0005524">
    <property type="term" value="F:ATP binding"/>
    <property type="evidence" value="ECO:0007669"/>
    <property type="project" value="UniProtKB-UniRule"/>
</dbReference>
<dbReference type="GO" id="GO:0005737">
    <property type="term" value="C:cytoplasm"/>
    <property type="evidence" value="ECO:0007669"/>
    <property type="project" value="TreeGrafter"/>
</dbReference>
<evidence type="ECO:0000256" key="6">
    <source>
        <dbReference type="SAM" id="MobiDB-lite"/>
    </source>
</evidence>
<reference evidence="8 9" key="1">
    <citation type="submission" date="2017-03" db="EMBL/GenBank/DDBJ databases">
        <title>Genomes of endolithic fungi from Antarctica.</title>
        <authorList>
            <person name="Coleine C."/>
            <person name="Masonjones S."/>
            <person name="Stajich J.E."/>
        </authorList>
    </citation>
    <scope>NUCLEOTIDE SEQUENCE [LARGE SCALE GENOMIC DNA]</scope>
    <source>
        <strain evidence="8 9">CCFEE 5184</strain>
    </source>
</reference>
<evidence type="ECO:0000259" key="7">
    <source>
        <dbReference type="PROSITE" id="PS50011"/>
    </source>
</evidence>
<organism evidence="8 9">
    <name type="scientific">Friedmanniomyces simplex</name>
    <dbReference type="NCBI Taxonomy" id="329884"/>
    <lineage>
        <taxon>Eukaryota</taxon>
        <taxon>Fungi</taxon>
        <taxon>Dikarya</taxon>
        <taxon>Ascomycota</taxon>
        <taxon>Pezizomycotina</taxon>
        <taxon>Dothideomycetes</taxon>
        <taxon>Dothideomycetidae</taxon>
        <taxon>Mycosphaerellales</taxon>
        <taxon>Teratosphaeriaceae</taxon>
        <taxon>Friedmanniomyces</taxon>
    </lineage>
</organism>
<feature type="region of interest" description="Disordered" evidence="6">
    <location>
        <begin position="1"/>
        <end position="43"/>
    </location>
</feature>
<comment type="caution">
    <text evidence="8">The sequence shown here is derived from an EMBL/GenBank/DDBJ whole genome shotgun (WGS) entry which is preliminary data.</text>
</comment>
<dbReference type="OrthoDB" id="1405469at2759"/>
<keyword evidence="4 5" id="KW-0067">ATP-binding</keyword>
<keyword evidence="1" id="KW-0808">Transferase</keyword>